<dbReference type="InterPro" id="IPR014322">
    <property type="entry name" value="RNA_pol_sigma-B/F/G"/>
</dbReference>
<dbReference type="Gene3D" id="1.20.120.1810">
    <property type="match status" value="1"/>
</dbReference>
<dbReference type="AlphaFoldDB" id="A0A1H3SGR3"/>
<dbReference type="InterPro" id="IPR013325">
    <property type="entry name" value="RNA_pol_sigma_r2"/>
</dbReference>
<dbReference type="SUPFAM" id="SSF88659">
    <property type="entry name" value="Sigma3 and sigma4 domains of RNA polymerase sigma factors"/>
    <property type="match status" value="2"/>
</dbReference>
<dbReference type="InterPro" id="IPR036388">
    <property type="entry name" value="WH-like_DNA-bd_sf"/>
</dbReference>
<dbReference type="InterPro" id="IPR000943">
    <property type="entry name" value="RNA_pol_sigma70"/>
</dbReference>
<evidence type="ECO:0000256" key="3">
    <source>
        <dbReference type="ARBA" id="ARBA00023125"/>
    </source>
</evidence>
<dbReference type="EMBL" id="FNQE01000042">
    <property type="protein sequence ID" value="SDZ36299.1"/>
    <property type="molecule type" value="Genomic_DNA"/>
</dbReference>
<dbReference type="Proteomes" id="UP000198625">
    <property type="component" value="Unassembled WGS sequence"/>
</dbReference>
<dbReference type="Pfam" id="PF04542">
    <property type="entry name" value="Sigma70_r2"/>
    <property type="match status" value="1"/>
</dbReference>
<dbReference type="Pfam" id="PF04545">
    <property type="entry name" value="Sigma70_r4"/>
    <property type="match status" value="1"/>
</dbReference>
<evidence type="ECO:0000256" key="1">
    <source>
        <dbReference type="ARBA" id="ARBA00023015"/>
    </source>
</evidence>
<dbReference type="PRINTS" id="PR00046">
    <property type="entry name" value="SIGMA70FCT"/>
</dbReference>
<evidence type="ECO:0000259" key="5">
    <source>
        <dbReference type="Pfam" id="PF04539"/>
    </source>
</evidence>
<dbReference type="PANTHER" id="PTHR30385:SF4">
    <property type="entry name" value="RNA POLYMERASE SIGMA-E FACTOR"/>
    <property type="match status" value="1"/>
</dbReference>
<feature type="domain" description="RNA polymerase sigma-70 region 2" evidence="6">
    <location>
        <begin position="50"/>
        <end position="109"/>
    </location>
</feature>
<dbReference type="NCBIfam" id="TIGR02980">
    <property type="entry name" value="SigBFG"/>
    <property type="match status" value="1"/>
</dbReference>
<sequence>MTIGVVGGEKRIDDFDKATNKELFKRYSEKREEFIREELIKRHLYIAEILSKKYVNRGIDYDDIYQVACIGLIYAVDRYDLSKGYEFSSFATPTIIGEIKKYFRDKGWTIRVPRRIQELSKKINTSKNLLSQTLQRTPTVDELAEYLQCSSEEILEAMEASKVYAPHSLDVVFDANNDDKDINLAELIGEDDKYFTTIENNDFLEKNIEKLNSMEKKILRDRYFDKKTQFEIAKELNISQMTVSRMEKKIIEKFKKELKKIYN</sequence>
<dbReference type="GO" id="GO:0003677">
    <property type="term" value="F:DNA binding"/>
    <property type="evidence" value="ECO:0007669"/>
    <property type="project" value="UniProtKB-KW"/>
</dbReference>
<dbReference type="InterPro" id="IPR007630">
    <property type="entry name" value="RNA_pol_sigma70_r4"/>
</dbReference>
<keyword evidence="2" id="KW-0731">Sigma factor</keyword>
<organism evidence="8 9">
    <name type="scientific">Proteiniborus ethanoligenes</name>
    <dbReference type="NCBI Taxonomy" id="415015"/>
    <lineage>
        <taxon>Bacteria</taxon>
        <taxon>Bacillati</taxon>
        <taxon>Bacillota</taxon>
        <taxon>Clostridia</taxon>
        <taxon>Eubacteriales</taxon>
        <taxon>Proteiniborus</taxon>
    </lineage>
</organism>
<reference evidence="8 9" key="1">
    <citation type="submission" date="2016-10" db="EMBL/GenBank/DDBJ databases">
        <authorList>
            <person name="de Groot N.N."/>
        </authorList>
    </citation>
    <scope>NUCLEOTIDE SEQUENCE [LARGE SCALE GENOMIC DNA]</scope>
    <source>
        <strain evidence="8 9">DSM 21650</strain>
    </source>
</reference>
<dbReference type="Gene3D" id="1.10.10.60">
    <property type="entry name" value="Homeodomain-like"/>
    <property type="match status" value="1"/>
</dbReference>
<keyword evidence="1" id="KW-0805">Transcription regulation</keyword>
<evidence type="ECO:0000259" key="7">
    <source>
        <dbReference type="Pfam" id="PF04545"/>
    </source>
</evidence>
<feature type="domain" description="RNA polymerase sigma-70 region 3" evidence="5">
    <location>
        <begin position="118"/>
        <end position="181"/>
    </location>
</feature>
<dbReference type="InterPro" id="IPR007624">
    <property type="entry name" value="RNA_pol_sigma70_r3"/>
</dbReference>
<evidence type="ECO:0000313" key="8">
    <source>
        <dbReference type="EMBL" id="SDZ36299.1"/>
    </source>
</evidence>
<evidence type="ECO:0000313" key="9">
    <source>
        <dbReference type="Proteomes" id="UP000198625"/>
    </source>
</evidence>
<dbReference type="STRING" id="415015.SAMN05660462_02860"/>
<evidence type="ECO:0000256" key="4">
    <source>
        <dbReference type="ARBA" id="ARBA00023163"/>
    </source>
</evidence>
<dbReference type="RefSeq" id="WP_091732745.1">
    <property type="nucleotide sequence ID" value="NZ_FNQE01000042.1"/>
</dbReference>
<keyword evidence="3" id="KW-0238">DNA-binding</keyword>
<dbReference type="GO" id="GO:0016987">
    <property type="term" value="F:sigma factor activity"/>
    <property type="evidence" value="ECO:0007669"/>
    <property type="project" value="UniProtKB-KW"/>
</dbReference>
<protein>
    <submittedName>
        <fullName evidence="8">RNA polymerase, sigma 37 subunit, RpsB/SigB</fullName>
    </submittedName>
</protein>
<dbReference type="SUPFAM" id="SSF88946">
    <property type="entry name" value="Sigma2 domain of RNA polymerase sigma factors"/>
    <property type="match status" value="1"/>
</dbReference>
<dbReference type="PANTHER" id="PTHR30385">
    <property type="entry name" value="SIGMA FACTOR F FLAGELLAR"/>
    <property type="match status" value="1"/>
</dbReference>
<gene>
    <name evidence="8" type="ORF">SAMN05660462_02860</name>
</gene>
<name>A0A1H3SGR3_9FIRM</name>
<keyword evidence="4" id="KW-0804">Transcription</keyword>
<dbReference type="InterPro" id="IPR014284">
    <property type="entry name" value="RNA_pol_sigma-70_dom"/>
</dbReference>
<evidence type="ECO:0000259" key="6">
    <source>
        <dbReference type="Pfam" id="PF04542"/>
    </source>
</evidence>
<keyword evidence="9" id="KW-1185">Reference proteome</keyword>
<accession>A0A1H3SGR3</accession>
<dbReference type="OrthoDB" id="9809557at2"/>
<dbReference type="InterPro" id="IPR007627">
    <property type="entry name" value="RNA_pol_sigma70_r2"/>
</dbReference>
<proteinExistence type="predicted"/>
<evidence type="ECO:0000256" key="2">
    <source>
        <dbReference type="ARBA" id="ARBA00023082"/>
    </source>
</evidence>
<feature type="domain" description="RNA polymerase sigma-70 region 4" evidence="7">
    <location>
        <begin position="208"/>
        <end position="255"/>
    </location>
</feature>
<dbReference type="InterPro" id="IPR013324">
    <property type="entry name" value="RNA_pol_sigma_r3/r4-like"/>
</dbReference>
<dbReference type="Gene3D" id="1.10.10.10">
    <property type="entry name" value="Winged helix-like DNA-binding domain superfamily/Winged helix DNA-binding domain"/>
    <property type="match status" value="1"/>
</dbReference>
<dbReference type="GO" id="GO:0006352">
    <property type="term" value="P:DNA-templated transcription initiation"/>
    <property type="evidence" value="ECO:0007669"/>
    <property type="project" value="InterPro"/>
</dbReference>
<dbReference type="Pfam" id="PF04539">
    <property type="entry name" value="Sigma70_r3"/>
    <property type="match status" value="1"/>
</dbReference>
<dbReference type="NCBIfam" id="TIGR02937">
    <property type="entry name" value="sigma70-ECF"/>
    <property type="match status" value="1"/>
</dbReference>